<accession>A0AB39S4I3</accession>
<dbReference type="PROSITE" id="PS00216">
    <property type="entry name" value="SUGAR_TRANSPORT_1"/>
    <property type="match status" value="1"/>
</dbReference>
<evidence type="ECO:0000256" key="1">
    <source>
        <dbReference type="ARBA" id="ARBA00004651"/>
    </source>
</evidence>
<feature type="transmembrane region" description="Helical" evidence="8">
    <location>
        <begin position="324"/>
        <end position="345"/>
    </location>
</feature>
<keyword evidence="4 8" id="KW-0812">Transmembrane</keyword>
<evidence type="ECO:0000259" key="9">
    <source>
        <dbReference type="PROSITE" id="PS50850"/>
    </source>
</evidence>
<evidence type="ECO:0000256" key="4">
    <source>
        <dbReference type="ARBA" id="ARBA00022692"/>
    </source>
</evidence>
<dbReference type="InterPro" id="IPR005829">
    <property type="entry name" value="Sugar_transporter_CS"/>
</dbReference>
<keyword evidence="5 8" id="KW-1133">Transmembrane helix</keyword>
<proteinExistence type="predicted"/>
<feature type="transmembrane region" description="Helical" evidence="8">
    <location>
        <begin position="58"/>
        <end position="81"/>
    </location>
</feature>
<dbReference type="Gene3D" id="1.20.1250.20">
    <property type="entry name" value="MFS general substrate transporter like domains"/>
    <property type="match status" value="1"/>
</dbReference>
<feature type="transmembrane region" description="Helical" evidence="8">
    <location>
        <begin position="101"/>
        <end position="127"/>
    </location>
</feature>
<evidence type="ECO:0000256" key="7">
    <source>
        <dbReference type="SAM" id="MobiDB-lite"/>
    </source>
</evidence>
<keyword evidence="6 8" id="KW-0472">Membrane</keyword>
<dbReference type="PANTHER" id="PTHR23517:SF2">
    <property type="entry name" value="MULTIDRUG RESISTANCE PROTEIN MDTH"/>
    <property type="match status" value="1"/>
</dbReference>
<protein>
    <submittedName>
        <fullName evidence="10">MFS transporter</fullName>
    </submittedName>
</protein>
<evidence type="ECO:0000313" key="10">
    <source>
        <dbReference type="EMBL" id="XDQ63252.1"/>
    </source>
</evidence>
<reference evidence="10" key="1">
    <citation type="submission" date="2024-07" db="EMBL/GenBank/DDBJ databases">
        <authorList>
            <person name="Yu S.T."/>
        </authorList>
    </citation>
    <scope>NUCLEOTIDE SEQUENCE</scope>
    <source>
        <strain evidence="10">R35</strain>
    </source>
</reference>
<keyword evidence="2" id="KW-0813">Transport</keyword>
<dbReference type="Pfam" id="PF07690">
    <property type="entry name" value="MFS_1"/>
    <property type="match status" value="2"/>
</dbReference>
<feature type="transmembrane region" description="Helical" evidence="8">
    <location>
        <begin position="265"/>
        <end position="284"/>
    </location>
</feature>
<dbReference type="InterPro" id="IPR020846">
    <property type="entry name" value="MFS_dom"/>
</dbReference>
<dbReference type="InterPro" id="IPR011701">
    <property type="entry name" value="MFS"/>
</dbReference>
<sequence length="451" mass="46047">MDEVTAPTASSRPPVGPLGLPAAYWWIWTSILVNWLGAFTGPILALSLTDARGYSVSYAGFVVSLLGAGAIAGSAAGGILADRIGRRLTMFAGHCLTAVSMVLLGLSTAQGAVSAAAFAAGLGAASVRPAAQASLADLVPSADRPRAFAYNYWAVNTGTAVSAVLAGLMVEHGYTQLFLADAATTLLCGAVVLAKVPETRPEHPAPAPADRAQRHTAEAHAHVPLRKDAPFLLFVLLTLVFAAVYEQKAAALPVVVTGHGHSAATFSLLMALNALLVVLLQLPVTRLVSGRSRAAVLLAGGVLVGVGFGLTGLATGTLPLVGTVVVWTAGEMLYAPLAGAVSAELAPVHRRGRYQGAYGTAWSAAAFIGPAGGTWVLAHAGPGALWSLCAAAGVAAGVGCALILRTARGSGPHPENFRTASAVRRRRRDNGSRRPSPSLPGRDTTTERSST</sequence>
<dbReference type="InterPro" id="IPR050171">
    <property type="entry name" value="MFS_Transporters"/>
</dbReference>
<dbReference type="PROSITE" id="PS50850">
    <property type="entry name" value="MFS"/>
    <property type="match status" value="1"/>
</dbReference>
<evidence type="ECO:0000256" key="8">
    <source>
        <dbReference type="SAM" id="Phobius"/>
    </source>
</evidence>
<dbReference type="GO" id="GO:0005886">
    <property type="term" value="C:plasma membrane"/>
    <property type="evidence" value="ECO:0007669"/>
    <property type="project" value="UniProtKB-SubCell"/>
</dbReference>
<feature type="domain" description="Major facilitator superfamily (MFS) profile" evidence="9">
    <location>
        <begin position="23"/>
        <end position="408"/>
    </location>
</feature>
<dbReference type="GO" id="GO:0022857">
    <property type="term" value="F:transmembrane transporter activity"/>
    <property type="evidence" value="ECO:0007669"/>
    <property type="project" value="InterPro"/>
</dbReference>
<dbReference type="EMBL" id="CP163440">
    <property type="protein sequence ID" value="XDQ63252.1"/>
    <property type="molecule type" value="Genomic_DNA"/>
</dbReference>
<gene>
    <name evidence="10" type="ORF">AB5J50_21855</name>
</gene>
<organism evidence="10">
    <name type="scientific">Streptomyces sp. R35</name>
    <dbReference type="NCBI Taxonomy" id="3238630"/>
    <lineage>
        <taxon>Bacteria</taxon>
        <taxon>Bacillati</taxon>
        <taxon>Actinomycetota</taxon>
        <taxon>Actinomycetes</taxon>
        <taxon>Kitasatosporales</taxon>
        <taxon>Streptomycetaceae</taxon>
        <taxon>Streptomyces</taxon>
    </lineage>
</organism>
<evidence type="ECO:0000256" key="5">
    <source>
        <dbReference type="ARBA" id="ARBA00022989"/>
    </source>
</evidence>
<evidence type="ECO:0000256" key="6">
    <source>
        <dbReference type="ARBA" id="ARBA00023136"/>
    </source>
</evidence>
<name>A0AB39S4I3_9ACTN</name>
<feature type="transmembrane region" description="Helical" evidence="8">
    <location>
        <begin position="229"/>
        <end position="245"/>
    </location>
</feature>
<dbReference type="RefSeq" id="WP_369260104.1">
    <property type="nucleotide sequence ID" value="NZ_CP163440.1"/>
</dbReference>
<dbReference type="PANTHER" id="PTHR23517">
    <property type="entry name" value="RESISTANCE PROTEIN MDTM, PUTATIVE-RELATED-RELATED"/>
    <property type="match status" value="1"/>
</dbReference>
<feature type="region of interest" description="Disordered" evidence="7">
    <location>
        <begin position="411"/>
        <end position="451"/>
    </location>
</feature>
<feature type="transmembrane region" description="Helical" evidence="8">
    <location>
        <begin position="384"/>
        <end position="404"/>
    </location>
</feature>
<evidence type="ECO:0000256" key="3">
    <source>
        <dbReference type="ARBA" id="ARBA00022475"/>
    </source>
</evidence>
<dbReference type="AlphaFoldDB" id="A0AB39S4I3"/>
<comment type="subcellular location">
    <subcellularLocation>
        <location evidence="1">Cell membrane</location>
        <topology evidence="1">Multi-pass membrane protein</topology>
    </subcellularLocation>
</comment>
<feature type="transmembrane region" description="Helical" evidence="8">
    <location>
        <begin position="357"/>
        <end position="378"/>
    </location>
</feature>
<evidence type="ECO:0000256" key="2">
    <source>
        <dbReference type="ARBA" id="ARBA00022448"/>
    </source>
</evidence>
<feature type="transmembrane region" description="Helical" evidence="8">
    <location>
        <begin position="296"/>
        <end position="318"/>
    </location>
</feature>
<feature type="transmembrane region" description="Helical" evidence="8">
    <location>
        <begin position="23"/>
        <end position="46"/>
    </location>
</feature>
<dbReference type="InterPro" id="IPR036259">
    <property type="entry name" value="MFS_trans_sf"/>
</dbReference>
<keyword evidence="3" id="KW-1003">Cell membrane</keyword>
<dbReference type="SUPFAM" id="SSF103473">
    <property type="entry name" value="MFS general substrate transporter"/>
    <property type="match status" value="1"/>
</dbReference>